<dbReference type="Pfam" id="PF00226">
    <property type="entry name" value="DnaJ"/>
    <property type="match status" value="1"/>
</dbReference>
<evidence type="ECO:0000313" key="4">
    <source>
        <dbReference type="Proteomes" id="UP000053558"/>
    </source>
</evidence>
<dbReference type="CDD" id="cd06257">
    <property type="entry name" value="DnaJ"/>
    <property type="match status" value="1"/>
</dbReference>
<evidence type="ECO:0000313" key="3">
    <source>
        <dbReference type="EMBL" id="EIW84322.1"/>
    </source>
</evidence>
<dbReference type="OrthoDB" id="342454at2759"/>
<dbReference type="PRINTS" id="PR00625">
    <property type="entry name" value="JDOMAIN"/>
</dbReference>
<protein>
    <submittedName>
        <fullName evidence="3">Chaperone regulator</fullName>
    </submittedName>
</protein>
<dbReference type="KEGG" id="cput:CONPUDRAFT_100284"/>
<evidence type="ECO:0000259" key="2">
    <source>
        <dbReference type="PROSITE" id="PS50076"/>
    </source>
</evidence>
<dbReference type="SMART" id="SM00271">
    <property type="entry name" value="DnaJ"/>
    <property type="match status" value="1"/>
</dbReference>
<dbReference type="PROSITE" id="PS50076">
    <property type="entry name" value="DNAJ_2"/>
    <property type="match status" value="1"/>
</dbReference>
<dbReference type="PANTHER" id="PTHR46620:SF1">
    <property type="entry name" value="J DOMAIN-CONTAINING PROTEIN SPF31"/>
    <property type="match status" value="1"/>
</dbReference>
<dbReference type="AlphaFoldDB" id="A0A5M3MYV3"/>
<feature type="region of interest" description="Disordered" evidence="1">
    <location>
        <begin position="187"/>
        <end position="238"/>
    </location>
</feature>
<dbReference type="InterPro" id="IPR036869">
    <property type="entry name" value="J_dom_sf"/>
</dbReference>
<dbReference type="PANTHER" id="PTHR46620">
    <property type="entry name" value="J DOMAIN-CONTAINING PROTEIN SPF31"/>
    <property type="match status" value="1"/>
</dbReference>
<dbReference type="GeneID" id="19198224"/>
<dbReference type="OMA" id="NWEDERD"/>
<feature type="compositionally biased region" description="Pro residues" evidence="1">
    <location>
        <begin position="1"/>
        <end position="14"/>
    </location>
</feature>
<dbReference type="Gene3D" id="1.10.287.110">
    <property type="entry name" value="DnaJ domain"/>
    <property type="match status" value="1"/>
</dbReference>
<dbReference type="SUPFAM" id="SSF46565">
    <property type="entry name" value="Chaperone J-domain"/>
    <property type="match status" value="1"/>
</dbReference>
<evidence type="ECO:0000256" key="1">
    <source>
        <dbReference type="SAM" id="MobiDB-lite"/>
    </source>
</evidence>
<name>A0A5M3MYV3_CONPW</name>
<sequence>MAPASPPPPPPPTKPAEKPASSSKAPDAELEQLLSREASAFQREMEVERILNAFKLNPYDILDLQTSATQEEIKRRYRQLSLFIHPDKTPHERAPEAFDLLKKAESELGDAAKRETLDATIIEARIQVLRDLELPAALPDGDVRLRAPSIQPPFKDRLRQKSKELLIEEEVRRRKAIKMNLANEGLEARKKEEEVASRKRKAEEDKAWEESRDQRVGSWRNFASGGKKKKKAKVAVLG</sequence>
<dbReference type="InterPro" id="IPR001623">
    <property type="entry name" value="DnaJ_domain"/>
</dbReference>
<dbReference type="RefSeq" id="XP_007766050.1">
    <property type="nucleotide sequence ID" value="XM_007767860.1"/>
</dbReference>
<gene>
    <name evidence="3" type="ORF">CONPUDRAFT_100284</name>
</gene>
<feature type="compositionally biased region" description="Basic and acidic residues" evidence="1">
    <location>
        <begin position="187"/>
        <end position="215"/>
    </location>
</feature>
<keyword evidence="4" id="KW-1185">Reference proteome</keyword>
<comment type="caution">
    <text evidence="3">The sequence shown here is derived from an EMBL/GenBank/DDBJ whole genome shotgun (WGS) entry which is preliminary data.</text>
</comment>
<feature type="compositionally biased region" description="Basic residues" evidence="1">
    <location>
        <begin position="226"/>
        <end position="238"/>
    </location>
</feature>
<reference evidence="4" key="1">
    <citation type="journal article" date="2012" name="Science">
        <title>The Paleozoic origin of enzymatic lignin decomposition reconstructed from 31 fungal genomes.</title>
        <authorList>
            <person name="Floudas D."/>
            <person name="Binder M."/>
            <person name="Riley R."/>
            <person name="Barry K."/>
            <person name="Blanchette R.A."/>
            <person name="Henrissat B."/>
            <person name="Martinez A.T."/>
            <person name="Otillar R."/>
            <person name="Spatafora J.W."/>
            <person name="Yadav J.S."/>
            <person name="Aerts A."/>
            <person name="Benoit I."/>
            <person name="Boyd A."/>
            <person name="Carlson A."/>
            <person name="Copeland A."/>
            <person name="Coutinho P.M."/>
            <person name="de Vries R.P."/>
            <person name="Ferreira P."/>
            <person name="Findley K."/>
            <person name="Foster B."/>
            <person name="Gaskell J."/>
            <person name="Glotzer D."/>
            <person name="Gorecki P."/>
            <person name="Heitman J."/>
            <person name="Hesse C."/>
            <person name="Hori C."/>
            <person name="Igarashi K."/>
            <person name="Jurgens J.A."/>
            <person name="Kallen N."/>
            <person name="Kersten P."/>
            <person name="Kohler A."/>
            <person name="Kuees U."/>
            <person name="Kumar T.K.A."/>
            <person name="Kuo A."/>
            <person name="LaButti K."/>
            <person name="Larrondo L.F."/>
            <person name="Lindquist E."/>
            <person name="Ling A."/>
            <person name="Lombard V."/>
            <person name="Lucas S."/>
            <person name="Lundell T."/>
            <person name="Martin R."/>
            <person name="McLaughlin D.J."/>
            <person name="Morgenstern I."/>
            <person name="Morin E."/>
            <person name="Murat C."/>
            <person name="Nagy L.G."/>
            <person name="Nolan M."/>
            <person name="Ohm R.A."/>
            <person name="Patyshakuliyeva A."/>
            <person name="Rokas A."/>
            <person name="Ruiz-Duenas F.J."/>
            <person name="Sabat G."/>
            <person name="Salamov A."/>
            <person name="Samejima M."/>
            <person name="Schmutz J."/>
            <person name="Slot J.C."/>
            <person name="St John F."/>
            <person name="Stenlid J."/>
            <person name="Sun H."/>
            <person name="Sun S."/>
            <person name="Syed K."/>
            <person name="Tsang A."/>
            <person name="Wiebenga A."/>
            <person name="Young D."/>
            <person name="Pisabarro A."/>
            <person name="Eastwood D.C."/>
            <person name="Martin F."/>
            <person name="Cullen D."/>
            <person name="Grigoriev I.V."/>
            <person name="Hibbett D.S."/>
        </authorList>
    </citation>
    <scope>NUCLEOTIDE SEQUENCE [LARGE SCALE GENOMIC DNA]</scope>
    <source>
        <strain evidence="4">RWD-64-598 SS2</strain>
    </source>
</reference>
<proteinExistence type="predicted"/>
<dbReference type="EMBL" id="JH711575">
    <property type="protein sequence ID" value="EIW84322.1"/>
    <property type="molecule type" value="Genomic_DNA"/>
</dbReference>
<accession>A0A5M3MYV3</accession>
<feature type="domain" description="J" evidence="2">
    <location>
        <begin position="57"/>
        <end position="121"/>
    </location>
</feature>
<feature type="region of interest" description="Disordered" evidence="1">
    <location>
        <begin position="1"/>
        <end position="29"/>
    </location>
</feature>
<organism evidence="3 4">
    <name type="scientific">Coniophora puteana (strain RWD-64-598)</name>
    <name type="common">Brown rot fungus</name>
    <dbReference type="NCBI Taxonomy" id="741705"/>
    <lineage>
        <taxon>Eukaryota</taxon>
        <taxon>Fungi</taxon>
        <taxon>Dikarya</taxon>
        <taxon>Basidiomycota</taxon>
        <taxon>Agaricomycotina</taxon>
        <taxon>Agaricomycetes</taxon>
        <taxon>Agaricomycetidae</taxon>
        <taxon>Boletales</taxon>
        <taxon>Coniophorineae</taxon>
        <taxon>Coniophoraceae</taxon>
        <taxon>Coniophora</taxon>
    </lineage>
</organism>
<dbReference type="Proteomes" id="UP000053558">
    <property type="component" value="Unassembled WGS sequence"/>
</dbReference>